<sequence>MNDTQKIIETALADSANLYRIIAEPSFISHILEVGLVCARALSAGGKLLLFGNGGSAADAQHLAAEMVGRFKKERDALPALALTTNTSILTAIGNDYEFESIFERQIAALCRIGDVAIGISTSGNSSNVLRGLKKAKEVGATAVGLLGSGGGKILPLCDIAIVVPSSNTPRIQEAHIFIGHILCELIEELLFGGQQ</sequence>
<protein>
    <recommendedName>
        <fullName evidence="9">Phosphoheptose isomerase</fullName>
        <ecNumber evidence="9">5.3.1.28</ecNumber>
    </recommendedName>
    <alternativeName>
        <fullName evidence="9">Sedoheptulose 7-phosphate isomerase</fullName>
    </alternativeName>
</protein>
<dbReference type="GO" id="GO:0097367">
    <property type="term" value="F:carbohydrate derivative binding"/>
    <property type="evidence" value="ECO:0007669"/>
    <property type="project" value="InterPro"/>
</dbReference>
<keyword evidence="6 9" id="KW-0862">Zinc</keyword>
<evidence type="ECO:0000256" key="2">
    <source>
        <dbReference type="ARBA" id="ARBA00004496"/>
    </source>
</evidence>
<dbReference type="SUPFAM" id="SSF53697">
    <property type="entry name" value="SIS domain"/>
    <property type="match status" value="1"/>
</dbReference>
<comment type="pathway">
    <text evidence="9">Carbohydrate biosynthesis; D-glycero-D-manno-heptose 7-phosphate biosynthesis; D-glycero-alpha-D-manno-heptose 7-phosphate and D-glycero-beta-D-manno-heptose 7-phosphate from sedoheptulose 7-phosphate: step 1/1.</text>
</comment>
<dbReference type="PANTHER" id="PTHR30390">
    <property type="entry name" value="SEDOHEPTULOSE 7-PHOSPHATE ISOMERASE / DNAA INITIATOR-ASSOCIATING FACTOR FOR REPLICATION INITIATION"/>
    <property type="match status" value="1"/>
</dbReference>
<proteinExistence type="inferred from homology"/>
<dbReference type="InterPro" id="IPR004515">
    <property type="entry name" value="Phosphoheptose_Isoase"/>
</dbReference>
<dbReference type="GO" id="GO:0005975">
    <property type="term" value="P:carbohydrate metabolic process"/>
    <property type="evidence" value="ECO:0007669"/>
    <property type="project" value="UniProtKB-UniRule"/>
</dbReference>
<evidence type="ECO:0000256" key="9">
    <source>
        <dbReference type="HAMAP-Rule" id="MF_00067"/>
    </source>
</evidence>
<keyword evidence="5 9" id="KW-0479">Metal-binding</keyword>
<comment type="cofactor">
    <cofactor evidence="9">
        <name>Zn(2+)</name>
        <dbReference type="ChEBI" id="CHEBI:29105"/>
    </cofactor>
    <text evidence="9">Binds 1 zinc ion per subunit.</text>
</comment>
<feature type="binding site" evidence="9">
    <location>
        <begin position="121"/>
        <end position="123"/>
    </location>
    <ligand>
        <name>substrate</name>
    </ligand>
</feature>
<reference evidence="11 12" key="1">
    <citation type="submission" date="2019-11" db="EMBL/GenBank/DDBJ databases">
        <title>Genome sequence of Moorella glycerini DSM11254.</title>
        <authorList>
            <person name="Poehlein A."/>
            <person name="Boeer T."/>
            <person name="Daniel R."/>
        </authorList>
    </citation>
    <scope>NUCLEOTIDE SEQUENCE [LARGE SCALE GENOMIC DNA]</scope>
    <source>
        <strain evidence="11 12">DSM 11254</strain>
    </source>
</reference>
<evidence type="ECO:0000259" key="10">
    <source>
        <dbReference type="PROSITE" id="PS51464"/>
    </source>
</evidence>
<feature type="binding site" evidence="9">
    <location>
        <position position="126"/>
    </location>
    <ligand>
        <name>substrate</name>
    </ligand>
</feature>
<feature type="binding site" evidence="9">
    <location>
        <position position="66"/>
    </location>
    <ligand>
        <name>Zn(2+)</name>
        <dbReference type="ChEBI" id="CHEBI:29105"/>
    </ligand>
</feature>
<evidence type="ECO:0000256" key="7">
    <source>
        <dbReference type="ARBA" id="ARBA00023235"/>
    </source>
</evidence>
<organism evidence="11 12">
    <name type="scientific">Neomoorella glycerini</name>
    <dbReference type="NCBI Taxonomy" id="55779"/>
    <lineage>
        <taxon>Bacteria</taxon>
        <taxon>Bacillati</taxon>
        <taxon>Bacillota</taxon>
        <taxon>Clostridia</taxon>
        <taxon>Neomoorellales</taxon>
        <taxon>Neomoorellaceae</taxon>
        <taxon>Neomoorella</taxon>
    </lineage>
</organism>
<dbReference type="UniPathway" id="UPA00041">
    <property type="reaction ID" value="UER00436"/>
</dbReference>
<evidence type="ECO:0000256" key="3">
    <source>
        <dbReference type="ARBA" id="ARBA00009894"/>
    </source>
</evidence>
<dbReference type="GO" id="GO:0008968">
    <property type="term" value="F:D-sedoheptulose 7-phosphate isomerase activity"/>
    <property type="evidence" value="ECO:0007669"/>
    <property type="project" value="UniProtKB-UniRule"/>
</dbReference>
<keyword evidence="4 9" id="KW-0963">Cytoplasm</keyword>
<feature type="binding site" evidence="9">
    <location>
        <begin position="95"/>
        <end position="96"/>
    </location>
    <ligand>
        <name>substrate</name>
    </ligand>
</feature>
<feature type="binding site" evidence="9">
    <location>
        <position position="62"/>
    </location>
    <ligand>
        <name>Zn(2+)</name>
        <dbReference type="ChEBI" id="CHEBI:29105"/>
    </ligand>
</feature>
<dbReference type="EMBL" id="CP046244">
    <property type="protein sequence ID" value="QGP92679.1"/>
    <property type="molecule type" value="Genomic_DNA"/>
</dbReference>
<dbReference type="EC" id="5.3.1.28" evidence="9"/>
<keyword evidence="12" id="KW-1185">Reference proteome</keyword>
<dbReference type="CDD" id="cd05006">
    <property type="entry name" value="SIS_GmhA"/>
    <property type="match status" value="1"/>
</dbReference>
<name>A0A6I5ZSI7_9FIRM</name>
<evidence type="ECO:0000313" key="12">
    <source>
        <dbReference type="Proteomes" id="UP000425916"/>
    </source>
</evidence>
<dbReference type="Gene3D" id="3.40.50.10490">
    <property type="entry name" value="Glucose-6-phosphate isomerase like protein, domain 1"/>
    <property type="match status" value="1"/>
</dbReference>
<feature type="binding site" evidence="9">
    <location>
        <position position="173"/>
    </location>
    <ligand>
        <name>Zn(2+)</name>
        <dbReference type="ChEBI" id="CHEBI:29105"/>
    </ligand>
</feature>
<dbReference type="AlphaFoldDB" id="A0A6I5ZSI7"/>
<dbReference type="InterPro" id="IPR001347">
    <property type="entry name" value="SIS_dom"/>
</dbReference>
<feature type="binding site" evidence="9">
    <location>
        <position position="181"/>
    </location>
    <ligand>
        <name>Zn(2+)</name>
        <dbReference type="ChEBI" id="CHEBI:29105"/>
    </ligand>
</feature>
<comment type="miscellaneous">
    <text evidence="9">The reaction produces a racemic mixture of D-glycero-alpha-D-manno-heptose 7-phosphate and D-glycero-beta-D-manno-heptose 7-phosphate.</text>
</comment>
<dbReference type="Pfam" id="PF13580">
    <property type="entry name" value="SIS_2"/>
    <property type="match status" value="1"/>
</dbReference>
<dbReference type="RefSeq" id="WP_211661863.1">
    <property type="nucleotide sequence ID" value="NZ_CP046244.1"/>
</dbReference>
<evidence type="ECO:0000256" key="1">
    <source>
        <dbReference type="ARBA" id="ARBA00000348"/>
    </source>
</evidence>
<dbReference type="PANTHER" id="PTHR30390:SF6">
    <property type="entry name" value="DNAA INITIATOR-ASSOCIATING PROTEIN DIAA"/>
    <property type="match status" value="1"/>
</dbReference>
<accession>A0A6I5ZSI7</accession>
<dbReference type="GO" id="GO:0008270">
    <property type="term" value="F:zinc ion binding"/>
    <property type="evidence" value="ECO:0007669"/>
    <property type="project" value="UniProtKB-UniRule"/>
</dbReference>
<dbReference type="InterPro" id="IPR046348">
    <property type="entry name" value="SIS_dom_sf"/>
</dbReference>
<gene>
    <name evidence="9 11" type="primary">gmhA</name>
    <name evidence="11" type="ORF">MGLY_20680</name>
</gene>
<comment type="function">
    <text evidence="9">Catalyzes the isomerization of sedoheptulose 7-phosphate in D-glycero-D-manno-heptose 7-phosphate.</text>
</comment>
<evidence type="ECO:0000256" key="6">
    <source>
        <dbReference type="ARBA" id="ARBA00022833"/>
    </source>
</evidence>
<evidence type="ECO:0000256" key="8">
    <source>
        <dbReference type="ARBA" id="ARBA00023277"/>
    </source>
</evidence>
<dbReference type="GO" id="GO:2001061">
    <property type="term" value="P:D-glycero-D-manno-heptose 7-phosphate biosynthetic process"/>
    <property type="evidence" value="ECO:0007669"/>
    <property type="project" value="UniProtKB-UniPathway"/>
</dbReference>
<evidence type="ECO:0000256" key="5">
    <source>
        <dbReference type="ARBA" id="ARBA00022723"/>
    </source>
</evidence>
<feature type="domain" description="SIS" evidence="10">
    <location>
        <begin position="38"/>
        <end position="196"/>
    </location>
</feature>
<keyword evidence="8 9" id="KW-0119">Carbohydrate metabolism</keyword>
<evidence type="ECO:0000256" key="4">
    <source>
        <dbReference type="ARBA" id="ARBA00022490"/>
    </source>
</evidence>
<dbReference type="InterPro" id="IPR050099">
    <property type="entry name" value="SIS_GmhA/DiaA_subfam"/>
</dbReference>
<dbReference type="HAMAP" id="MF_00067">
    <property type="entry name" value="GmhA"/>
    <property type="match status" value="1"/>
</dbReference>
<comment type="catalytic activity">
    <reaction evidence="1 9">
        <text>2 D-sedoheptulose 7-phosphate = D-glycero-alpha-D-manno-heptose 7-phosphate + D-glycero-beta-D-manno-heptose 7-phosphate</text>
        <dbReference type="Rhea" id="RHEA:27489"/>
        <dbReference type="ChEBI" id="CHEBI:57483"/>
        <dbReference type="ChEBI" id="CHEBI:60203"/>
        <dbReference type="ChEBI" id="CHEBI:60204"/>
        <dbReference type="EC" id="5.3.1.28"/>
    </reaction>
</comment>
<feature type="binding site" evidence="9">
    <location>
        <position position="173"/>
    </location>
    <ligand>
        <name>substrate</name>
    </ligand>
</feature>
<keyword evidence="7 9" id="KW-0413">Isomerase</keyword>
<dbReference type="InterPro" id="IPR035461">
    <property type="entry name" value="GmhA/DiaA"/>
</dbReference>
<dbReference type="Proteomes" id="UP000425916">
    <property type="component" value="Chromosome"/>
</dbReference>
<dbReference type="PROSITE" id="PS51464">
    <property type="entry name" value="SIS"/>
    <property type="match status" value="1"/>
</dbReference>
<comment type="similarity">
    <text evidence="3 9">Belongs to the SIS family. GmhA subfamily.</text>
</comment>
<evidence type="ECO:0000313" key="11">
    <source>
        <dbReference type="EMBL" id="QGP92679.1"/>
    </source>
</evidence>
<comment type="subcellular location">
    <subcellularLocation>
        <location evidence="2 9">Cytoplasm</location>
    </subcellularLocation>
</comment>
<dbReference type="GO" id="GO:0005737">
    <property type="term" value="C:cytoplasm"/>
    <property type="evidence" value="ECO:0007669"/>
    <property type="project" value="UniProtKB-SubCell"/>
</dbReference>
<feature type="binding site" evidence="9">
    <location>
        <position position="66"/>
    </location>
    <ligand>
        <name>substrate</name>
    </ligand>
</feature>
<feature type="binding site" evidence="9">
    <location>
        <begin position="53"/>
        <end position="55"/>
    </location>
    <ligand>
        <name>substrate</name>
    </ligand>
</feature>